<evidence type="ECO:0000256" key="6">
    <source>
        <dbReference type="ARBA" id="ARBA00023010"/>
    </source>
</evidence>
<evidence type="ECO:0000256" key="1">
    <source>
        <dbReference type="ARBA" id="ARBA00006720"/>
    </source>
</evidence>
<comment type="similarity">
    <text evidence="1 10">Belongs to the small Tim family.</text>
</comment>
<evidence type="ECO:0000256" key="9">
    <source>
        <dbReference type="ARBA" id="ARBA00023186"/>
    </source>
</evidence>
<evidence type="ECO:0000256" key="5">
    <source>
        <dbReference type="ARBA" id="ARBA00022927"/>
    </source>
</evidence>
<keyword evidence="9 10" id="KW-0143">Chaperone</keyword>
<comment type="domain">
    <text evidence="10">The twin CX3C motif contains 4 conserved Cys residues that form 2 disulfide bonds in the mitochondrial intermembrane space.</text>
</comment>
<dbReference type="GO" id="GO:0045039">
    <property type="term" value="P:protein insertion into mitochondrial inner membrane"/>
    <property type="evidence" value="ECO:0007669"/>
    <property type="project" value="UniProtKB-ARBA"/>
</dbReference>
<keyword evidence="6 10" id="KW-0811">Translocation</keyword>
<dbReference type="Proteomes" id="UP000887574">
    <property type="component" value="Unplaced"/>
</dbReference>
<dbReference type="GO" id="GO:0015031">
    <property type="term" value="P:protein transport"/>
    <property type="evidence" value="ECO:0007669"/>
    <property type="project" value="UniProtKB-KW"/>
</dbReference>
<proteinExistence type="inferred from homology"/>
<evidence type="ECO:0000256" key="3">
    <source>
        <dbReference type="ARBA" id="ARBA00022723"/>
    </source>
</evidence>
<evidence type="ECO:0000256" key="11">
    <source>
        <dbReference type="SAM" id="MobiDB-lite"/>
    </source>
</evidence>
<evidence type="ECO:0000256" key="8">
    <source>
        <dbReference type="ARBA" id="ARBA00023157"/>
    </source>
</evidence>
<keyword evidence="13" id="KW-1185">Reference proteome</keyword>
<keyword evidence="2 10" id="KW-0813">Transport</keyword>
<dbReference type="InterPro" id="IPR035427">
    <property type="entry name" value="Tim10-like_dom_sf"/>
</dbReference>
<evidence type="ECO:0000256" key="4">
    <source>
        <dbReference type="ARBA" id="ARBA00022833"/>
    </source>
</evidence>
<accession>A0A915EL47</accession>
<dbReference type="GO" id="GO:0005743">
    <property type="term" value="C:mitochondrial inner membrane"/>
    <property type="evidence" value="ECO:0007669"/>
    <property type="project" value="UniProtKB-SubCell"/>
</dbReference>
<evidence type="ECO:0000313" key="13">
    <source>
        <dbReference type="Proteomes" id="UP000887574"/>
    </source>
</evidence>
<evidence type="ECO:0000256" key="2">
    <source>
        <dbReference type="ARBA" id="ARBA00022448"/>
    </source>
</evidence>
<organism evidence="13 14">
    <name type="scientific">Ditylenchus dipsaci</name>
    <dbReference type="NCBI Taxonomy" id="166011"/>
    <lineage>
        <taxon>Eukaryota</taxon>
        <taxon>Metazoa</taxon>
        <taxon>Ecdysozoa</taxon>
        <taxon>Nematoda</taxon>
        <taxon>Chromadorea</taxon>
        <taxon>Rhabditida</taxon>
        <taxon>Tylenchina</taxon>
        <taxon>Tylenchomorpha</taxon>
        <taxon>Sphaerularioidea</taxon>
        <taxon>Anguinidae</taxon>
        <taxon>Anguininae</taxon>
        <taxon>Ditylenchus</taxon>
    </lineage>
</organism>
<protein>
    <recommendedName>
        <fullName evidence="10">Mitochondrial import inner membrane translocase subunit</fullName>
    </recommendedName>
</protein>
<evidence type="ECO:0000259" key="12">
    <source>
        <dbReference type="Pfam" id="PF02953"/>
    </source>
</evidence>
<keyword evidence="10" id="KW-0999">Mitochondrion inner membrane</keyword>
<comment type="subunit">
    <text evidence="10">Heterohexamer.</text>
</comment>
<evidence type="ECO:0000256" key="10">
    <source>
        <dbReference type="RuleBase" id="RU367043"/>
    </source>
</evidence>
<sequence>MDQLLDLDDKVKKMTPEQQSQMIAGIRQEAALANLQNLITMLTEKCTVKCVSNPGSVLSGSEKQCLQRCMDRFIESWDLVTKTLHGRLQQEMANSSSSSGMFSGNGGMAMGPSFS</sequence>
<evidence type="ECO:0000256" key="7">
    <source>
        <dbReference type="ARBA" id="ARBA00023128"/>
    </source>
</evidence>
<name>A0A915EL47_9BILA</name>
<comment type="function">
    <text evidence="10">Mitochondrial intermembrane chaperone that participates in the import and insertion of some multi-pass transmembrane proteins into the mitochondrial inner membrane. Also required for the transfer of beta-barrel precursors from the TOM complex to the sorting and assembly machinery (SAM complex) of the outer membrane. Acts as a chaperone-like protein that protects the hydrophobic precursors from aggregation and guide them through the mitochondrial intermembrane space.</text>
</comment>
<reference evidence="14" key="1">
    <citation type="submission" date="2022-11" db="UniProtKB">
        <authorList>
            <consortium name="WormBaseParasite"/>
        </authorList>
    </citation>
    <scope>IDENTIFICATION</scope>
</reference>
<feature type="region of interest" description="Disordered" evidence="11">
    <location>
        <begin position="91"/>
        <end position="115"/>
    </location>
</feature>
<dbReference type="AlphaFoldDB" id="A0A915EL47"/>
<dbReference type="Pfam" id="PF02953">
    <property type="entry name" value="zf-Tim10_DDP"/>
    <property type="match status" value="1"/>
</dbReference>
<keyword evidence="4" id="KW-0862">Zinc</keyword>
<keyword evidence="7 10" id="KW-0496">Mitochondrion</keyword>
<dbReference type="WBParaSite" id="jg6531">
    <property type="protein sequence ID" value="jg6531"/>
    <property type="gene ID" value="jg6531"/>
</dbReference>
<dbReference type="InterPro" id="IPR004217">
    <property type="entry name" value="Tim10-like"/>
</dbReference>
<evidence type="ECO:0000313" key="14">
    <source>
        <dbReference type="WBParaSite" id="jg6531"/>
    </source>
</evidence>
<keyword evidence="3" id="KW-0479">Metal-binding</keyword>
<dbReference type="GO" id="GO:0042719">
    <property type="term" value="C:mitochondrial intermembrane space chaperone complex"/>
    <property type="evidence" value="ECO:0007669"/>
    <property type="project" value="UniProtKB-ARBA"/>
</dbReference>
<dbReference type="Gene3D" id="1.10.287.810">
    <property type="entry name" value="Mitochondrial import inner membrane translocase subunit tim13 like domains"/>
    <property type="match status" value="1"/>
</dbReference>
<keyword evidence="5 10" id="KW-0653">Protein transport</keyword>
<dbReference type="SUPFAM" id="SSF144122">
    <property type="entry name" value="Tim10-like"/>
    <property type="match status" value="1"/>
</dbReference>
<dbReference type="GO" id="GO:0046872">
    <property type="term" value="F:metal ion binding"/>
    <property type="evidence" value="ECO:0007669"/>
    <property type="project" value="UniProtKB-KW"/>
</dbReference>
<feature type="domain" description="Tim10-like" evidence="12">
    <location>
        <begin position="26"/>
        <end position="84"/>
    </location>
</feature>
<keyword evidence="8 10" id="KW-1015">Disulfide bond</keyword>
<keyword evidence="10" id="KW-0472">Membrane</keyword>
<comment type="subcellular location">
    <subcellularLocation>
        <location evidence="10">Mitochondrion inner membrane</location>
        <topology evidence="10">Peripheral membrane protein</topology>
        <orientation evidence="10">Intermembrane side</orientation>
    </subcellularLocation>
</comment>
<feature type="compositionally biased region" description="Low complexity" evidence="11">
    <location>
        <begin position="92"/>
        <end position="102"/>
    </location>
</feature>
<dbReference type="FunFam" id="1.10.287.810:FF:000001">
    <property type="entry name" value="mitochondrial import inner membrane translocase subunit TIM13"/>
    <property type="match status" value="1"/>
</dbReference>